<evidence type="ECO:0000256" key="1">
    <source>
        <dbReference type="SAM" id="MobiDB-lite"/>
    </source>
</evidence>
<feature type="region of interest" description="Disordered" evidence="1">
    <location>
        <begin position="68"/>
        <end position="88"/>
    </location>
</feature>
<evidence type="ECO:0000313" key="2">
    <source>
        <dbReference type="EMBL" id="RNA39704.1"/>
    </source>
</evidence>
<sequence length="88" mass="10445">MLSNYSIKTVGSSFYKKIKLTRFCSQSFFVDELSDHFSDLTEREQHLKLIDRNLKRLRGRTAILRRESFGREMSSREREGERESGTNH</sequence>
<comment type="caution">
    <text evidence="2">The sequence shown here is derived from an EMBL/GenBank/DDBJ whole genome shotgun (WGS) entry which is preliminary data.</text>
</comment>
<evidence type="ECO:0000313" key="3">
    <source>
        <dbReference type="Proteomes" id="UP000276133"/>
    </source>
</evidence>
<protein>
    <submittedName>
        <fullName evidence="2">Uncharacterized protein</fullName>
    </submittedName>
</protein>
<dbReference type="EMBL" id="REGN01000714">
    <property type="protein sequence ID" value="RNA39704.1"/>
    <property type="molecule type" value="Genomic_DNA"/>
</dbReference>
<dbReference type="AlphaFoldDB" id="A0A3M7SV55"/>
<gene>
    <name evidence="2" type="ORF">BpHYR1_010686</name>
</gene>
<dbReference type="Proteomes" id="UP000276133">
    <property type="component" value="Unassembled WGS sequence"/>
</dbReference>
<organism evidence="2 3">
    <name type="scientific">Brachionus plicatilis</name>
    <name type="common">Marine rotifer</name>
    <name type="synonym">Brachionus muelleri</name>
    <dbReference type="NCBI Taxonomy" id="10195"/>
    <lineage>
        <taxon>Eukaryota</taxon>
        <taxon>Metazoa</taxon>
        <taxon>Spiralia</taxon>
        <taxon>Gnathifera</taxon>
        <taxon>Rotifera</taxon>
        <taxon>Eurotatoria</taxon>
        <taxon>Monogononta</taxon>
        <taxon>Pseudotrocha</taxon>
        <taxon>Ploima</taxon>
        <taxon>Brachionidae</taxon>
        <taxon>Brachionus</taxon>
    </lineage>
</organism>
<name>A0A3M7SV55_BRAPC</name>
<proteinExistence type="predicted"/>
<reference evidence="2 3" key="1">
    <citation type="journal article" date="2018" name="Sci. Rep.">
        <title>Genomic signatures of local adaptation to the degree of environmental predictability in rotifers.</title>
        <authorList>
            <person name="Franch-Gras L."/>
            <person name="Hahn C."/>
            <person name="Garcia-Roger E.M."/>
            <person name="Carmona M.J."/>
            <person name="Serra M."/>
            <person name="Gomez A."/>
        </authorList>
    </citation>
    <scope>NUCLEOTIDE SEQUENCE [LARGE SCALE GENOMIC DNA]</scope>
    <source>
        <strain evidence="2">HYR1</strain>
    </source>
</reference>
<keyword evidence="3" id="KW-1185">Reference proteome</keyword>
<accession>A0A3M7SV55</accession>